<evidence type="ECO:0000313" key="2">
    <source>
        <dbReference type="EMBL" id="SFP57615.1"/>
    </source>
</evidence>
<dbReference type="Proteomes" id="UP000198857">
    <property type="component" value="Unassembled WGS sequence"/>
</dbReference>
<name>A0A1I5RGH7_9ACTN</name>
<dbReference type="STRING" id="1523247.SAMN05660464_3533"/>
<gene>
    <name evidence="2" type="ORF">SAMN05660464_3533</name>
</gene>
<organism evidence="2 3">
    <name type="scientific">Geodermatophilus dictyosporus</name>
    <dbReference type="NCBI Taxonomy" id="1523247"/>
    <lineage>
        <taxon>Bacteria</taxon>
        <taxon>Bacillati</taxon>
        <taxon>Actinomycetota</taxon>
        <taxon>Actinomycetes</taxon>
        <taxon>Geodermatophilales</taxon>
        <taxon>Geodermatophilaceae</taxon>
        <taxon>Geodermatophilus</taxon>
    </lineage>
</organism>
<dbReference type="AlphaFoldDB" id="A0A1I5RGH7"/>
<evidence type="ECO:0000313" key="3">
    <source>
        <dbReference type="Proteomes" id="UP000198857"/>
    </source>
</evidence>
<dbReference type="EMBL" id="FOWQ01000006">
    <property type="protein sequence ID" value="SFP57615.1"/>
    <property type="molecule type" value="Genomic_DNA"/>
</dbReference>
<dbReference type="OrthoDB" id="4578793at2"/>
<feature type="compositionally biased region" description="Low complexity" evidence="1">
    <location>
        <begin position="15"/>
        <end position="36"/>
    </location>
</feature>
<proteinExistence type="predicted"/>
<keyword evidence="3" id="KW-1185">Reference proteome</keyword>
<feature type="region of interest" description="Disordered" evidence="1">
    <location>
        <begin position="208"/>
        <end position="281"/>
    </location>
</feature>
<accession>A0A1I5RGH7</accession>
<dbReference type="RefSeq" id="WP_091111993.1">
    <property type="nucleotide sequence ID" value="NZ_FOWQ01000006.1"/>
</dbReference>
<evidence type="ECO:0000256" key="1">
    <source>
        <dbReference type="SAM" id="MobiDB-lite"/>
    </source>
</evidence>
<feature type="region of interest" description="Disordered" evidence="1">
    <location>
        <begin position="1"/>
        <end position="70"/>
    </location>
</feature>
<reference evidence="3" key="1">
    <citation type="submission" date="2016-10" db="EMBL/GenBank/DDBJ databases">
        <authorList>
            <person name="Varghese N."/>
            <person name="Submissions S."/>
        </authorList>
    </citation>
    <scope>NUCLEOTIDE SEQUENCE [LARGE SCALE GENOMIC DNA]</scope>
    <source>
        <strain evidence="3">DSM 44208</strain>
    </source>
</reference>
<feature type="compositionally biased region" description="Low complexity" evidence="1">
    <location>
        <begin position="218"/>
        <end position="245"/>
    </location>
</feature>
<protein>
    <submittedName>
        <fullName evidence="2">Uncharacterized protein</fullName>
    </submittedName>
</protein>
<sequence>MTHSIDAPLPPPPSSGATGYGDTSTTSTSTGSPSTTDVARDEARNVGQTAKEAGSQVASTAADQAKNVVAETRHQAQSLVQQGRTQVRQQAVTQQQKAGQSLSSLAEQLRGMVAGNAPAPGPARDLIEQGAGRVEEFATFLQNREPADLLDEVRSFARRKPGTFLLGAALAGVLAGRLTSGVKAAHTSDNGSSRRTEAHLAQAQNTYPQGNYVEPAPTYSGYETTTTGYETTTSGYGQSAATTGAPLPPPPYGTTPPEGSVVPPAAPAGWDDPARRPGTGV</sequence>